<evidence type="ECO:0000313" key="2">
    <source>
        <dbReference type="Proteomes" id="UP000193307"/>
    </source>
</evidence>
<gene>
    <name evidence="1" type="ORF">PAM7971_01336</name>
</gene>
<dbReference type="Proteomes" id="UP000193307">
    <property type="component" value="Unassembled WGS sequence"/>
</dbReference>
<sequence>MTLERPIPSERDFAALGMAVTACAGLENTLRYTYVLTKLNGKAVDVDHQPILFGAHKSGLPNLIRHINIKVESSQELTQPEKNYLNTIFKGQDGSSIDCNFVVWRNVLCHAPMAAIDGGKLYFRFSDQAVFLSLPGSNPYEKETSHEELRIVAKSFSEASRLLRLAFVER</sequence>
<dbReference type="EMBL" id="FWFW01000003">
    <property type="protein sequence ID" value="SLN32758.1"/>
    <property type="molecule type" value="Genomic_DNA"/>
</dbReference>
<organism evidence="1 2">
    <name type="scientific">Pacificibacter marinus</name>
    <dbReference type="NCBI Taxonomy" id="658057"/>
    <lineage>
        <taxon>Bacteria</taxon>
        <taxon>Pseudomonadati</taxon>
        <taxon>Pseudomonadota</taxon>
        <taxon>Alphaproteobacteria</taxon>
        <taxon>Rhodobacterales</taxon>
        <taxon>Roseobacteraceae</taxon>
        <taxon>Pacificibacter</taxon>
    </lineage>
</organism>
<keyword evidence="2" id="KW-1185">Reference proteome</keyword>
<dbReference type="AlphaFoldDB" id="A0A1Y5S8Y8"/>
<reference evidence="1 2" key="1">
    <citation type="submission" date="2017-03" db="EMBL/GenBank/DDBJ databases">
        <authorList>
            <person name="Afonso C.L."/>
            <person name="Miller P.J."/>
            <person name="Scott M.A."/>
            <person name="Spackman E."/>
            <person name="Goraichik I."/>
            <person name="Dimitrov K.M."/>
            <person name="Suarez D.L."/>
            <person name="Swayne D.E."/>
        </authorList>
    </citation>
    <scope>NUCLEOTIDE SEQUENCE [LARGE SCALE GENOMIC DNA]</scope>
    <source>
        <strain evidence="1 2">CECT 7971</strain>
    </source>
</reference>
<proteinExistence type="predicted"/>
<name>A0A1Y5S8Y8_9RHOB</name>
<protein>
    <submittedName>
        <fullName evidence="1">Uncharacterized protein</fullName>
    </submittedName>
</protein>
<evidence type="ECO:0000313" key="1">
    <source>
        <dbReference type="EMBL" id="SLN32758.1"/>
    </source>
</evidence>
<accession>A0A1Y5S8Y8</accession>
<dbReference type="RefSeq" id="WP_085848218.1">
    <property type="nucleotide sequence ID" value="NZ_FNZV01000006.1"/>
</dbReference>
<dbReference type="PROSITE" id="PS51257">
    <property type="entry name" value="PROKAR_LIPOPROTEIN"/>
    <property type="match status" value="1"/>
</dbReference>